<evidence type="ECO:0000259" key="1">
    <source>
        <dbReference type="PROSITE" id="PS50846"/>
    </source>
</evidence>
<evidence type="ECO:0000313" key="2">
    <source>
        <dbReference type="EMBL" id="MDM1046684.1"/>
    </source>
</evidence>
<dbReference type="Gene3D" id="3.30.70.100">
    <property type="match status" value="1"/>
</dbReference>
<reference evidence="2" key="2">
    <citation type="journal article" date="2022" name="Sci. Total Environ.">
        <title>Prevalence, transmission, and molecular epidemiology of tet(X)-positive bacteria among humans, animals, and environmental niches in China: An epidemiological, and genomic-based study.</title>
        <authorList>
            <person name="Dong N."/>
            <person name="Zeng Y."/>
            <person name="Cai C."/>
            <person name="Sun C."/>
            <person name="Lu J."/>
            <person name="Liu C."/>
            <person name="Zhou H."/>
            <person name="Sun Q."/>
            <person name="Shu L."/>
            <person name="Wang H."/>
            <person name="Wang Y."/>
            <person name="Wang S."/>
            <person name="Wu C."/>
            <person name="Chan E.W."/>
            <person name="Chen G."/>
            <person name="Shen Z."/>
            <person name="Chen S."/>
            <person name="Zhang R."/>
        </authorList>
    </citation>
    <scope>NUCLEOTIDE SEQUENCE</scope>
    <source>
        <strain evidence="2">R1692</strain>
    </source>
</reference>
<dbReference type="RefSeq" id="WP_026763212.1">
    <property type="nucleotide sequence ID" value="NZ_JACAGK010000001.1"/>
</dbReference>
<gene>
    <name evidence="2" type="ORF">HX018_00265</name>
</gene>
<name>A0ABT7NHL6_9SPHI</name>
<protein>
    <submittedName>
        <fullName evidence="2">Heavy-metal-associated domain-containing protein</fullName>
    </submittedName>
</protein>
<feature type="domain" description="HMA" evidence="1">
    <location>
        <begin position="3"/>
        <end position="69"/>
    </location>
</feature>
<organism evidence="2 3">
    <name type="scientific">Sphingobacterium hotanense</name>
    <dbReference type="NCBI Taxonomy" id="649196"/>
    <lineage>
        <taxon>Bacteria</taxon>
        <taxon>Pseudomonadati</taxon>
        <taxon>Bacteroidota</taxon>
        <taxon>Sphingobacteriia</taxon>
        <taxon>Sphingobacteriales</taxon>
        <taxon>Sphingobacteriaceae</taxon>
        <taxon>Sphingobacterium</taxon>
    </lineage>
</organism>
<dbReference type="InterPro" id="IPR006121">
    <property type="entry name" value="HMA_dom"/>
</dbReference>
<comment type="caution">
    <text evidence="2">The sequence shown here is derived from an EMBL/GenBank/DDBJ whole genome shotgun (WGS) entry which is preliminary data.</text>
</comment>
<sequence length="71" mass="7678">MENKAIQFKTNINCGGCVASVKPHLDKTVGSGQWQVDTANKDKILTVTSEAVTENEVIETVKKAGFKIEAL</sequence>
<evidence type="ECO:0000313" key="3">
    <source>
        <dbReference type="Proteomes" id="UP001170954"/>
    </source>
</evidence>
<reference evidence="2" key="1">
    <citation type="submission" date="2020-06" db="EMBL/GenBank/DDBJ databases">
        <authorList>
            <person name="Dong N."/>
        </authorList>
    </citation>
    <scope>NUCLEOTIDE SEQUENCE</scope>
    <source>
        <strain evidence="2">R1692</strain>
    </source>
</reference>
<dbReference type="InterPro" id="IPR036163">
    <property type="entry name" value="HMA_dom_sf"/>
</dbReference>
<dbReference type="SUPFAM" id="SSF55008">
    <property type="entry name" value="HMA, heavy metal-associated domain"/>
    <property type="match status" value="1"/>
</dbReference>
<dbReference type="PROSITE" id="PS50846">
    <property type="entry name" value="HMA_2"/>
    <property type="match status" value="1"/>
</dbReference>
<dbReference type="EMBL" id="JACAGK010000001">
    <property type="protein sequence ID" value="MDM1046684.1"/>
    <property type="molecule type" value="Genomic_DNA"/>
</dbReference>
<dbReference type="Proteomes" id="UP001170954">
    <property type="component" value="Unassembled WGS sequence"/>
</dbReference>
<accession>A0ABT7NHL6</accession>
<keyword evidence="3" id="KW-1185">Reference proteome</keyword>
<proteinExistence type="predicted"/>
<dbReference type="CDD" id="cd00371">
    <property type="entry name" value="HMA"/>
    <property type="match status" value="1"/>
</dbReference>